<protein>
    <submittedName>
        <fullName evidence="4">SDR family NAD(P)-dependent oxidoreductase</fullName>
    </submittedName>
</protein>
<keyword evidence="5" id="KW-1185">Reference proteome</keyword>
<dbReference type="InterPro" id="IPR002347">
    <property type="entry name" value="SDR_fam"/>
</dbReference>
<evidence type="ECO:0000313" key="4">
    <source>
        <dbReference type="EMBL" id="RRR24716.1"/>
    </source>
</evidence>
<evidence type="ECO:0000313" key="5">
    <source>
        <dbReference type="Proteomes" id="UP000254236"/>
    </source>
</evidence>
<dbReference type="Proteomes" id="UP000282185">
    <property type="component" value="Unassembled WGS sequence"/>
</dbReference>
<dbReference type="KEGG" id="bsau:DWV08_08815"/>
<evidence type="ECO:0000256" key="1">
    <source>
        <dbReference type="ARBA" id="ARBA00006484"/>
    </source>
</evidence>
<dbReference type="EMBL" id="QSWH01000001">
    <property type="protein sequence ID" value="RRR24716.1"/>
    <property type="molecule type" value="Genomic_DNA"/>
</dbReference>
<dbReference type="PRINTS" id="PR00081">
    <property type="entry name" value="GDHRDH"/>
</dbReference>
<dbReference type="OrthoDB" id="9785826at2"/>
<dbReference type="Proteomes" id="UP000254236">
    <property type="component" value="Chromosome"/>
</dbReference>
<dbReference type="InterPro" id="IPR036291">
    <property type="entry name" value="NAD(P)-bd_dom_sf"/>
</dbReference>
<comment type="similarity">
    <text evidence="1">Belongs to the short-chain dehydrogenases/reductases (SDR) family.</text>
</comment>
<dbReference type="EMBL" id="CP031356">
    <property type="protein sequence ID" value="AXK45698.1"/>
    <property type="molecule type" value="Genomic_DNA"/>
</dbReference>
<proteinExistence type="inferred from homology"/>
<dbReference type="PANTHER" id="PTHR24320:SF274">
    <property type="entry name" value="CHAIN DEHYDROGENASE, PUTATIVE (AFU_ORTHOLOGUE AFUA_4G00440)-RELATED"/>
    <property type="match status" value="1"/>
</dbReference>
<sequence>MALILVTGASTGLGAATAQELISQGHDVVVHARHPSRLDGLELAARARGRLHGDLADPEQTRRVAEQANAVGRFDAVIHNAGTMDGADVLAVNVLAPYVLTAAMAPPGRVVVLSSSMHRSGRDDLAPVEAGSGGTYSDSKLLATAFALGLASRLPDVLAHAVDPGWVPTRMGGPSATDDLAEGHRTQAWLAAAPAREISPRTGGYWHHREIHRPHPLSEDPGFQERLLRALAARTGLDLPAAGAST</sequence>
<gene>
    <name evidence="3" type="ORF">DWV08_08815</name>
    <name evidence="4" type="ORF">DXU92_00560</name>
</gene>
<evidence type="ECO:0000313" key="3">
    <source>
        <dbReference type="EMBL" id="AXK45698.1"/>
    </source>
</evidence>
<reference evidence="4 6" key="2">
    <citation type="submission" date="2018-08" db="EMBL/GenBank/DDBJ databases">
        <title>Brachybacterium saurashtrense DSM 23186.</title>
        <authorList>
            <person name="Li Y."/>
        </authorList>
    </citation>
    <scope>NUCLEOTIDE SEQUENCE [LARGE SCALE GENOMIC DNA]</scope>
    <source>
        <strain evidence="4 6">DSM 23186</strain>
    </source>
</reference>
<dbReference type="Gene3D" id="3.40.50.720">
    <property type="entry name" value="NAD(P)-binding Rossmann-like Domain"/>
    <property type="match status" value="1"/>
</dbReference>
<reference evidence="3 5" key="1">
    <citation type="submission" date="2018-07" db="EMBL/GenBank/DDBJ databases">
        <title>Brachybacterium saurashtrense DSM 23186 genome sequence.</title>
        <authorList>
            <person name="Guo L."/>
        </authorList>
    </citation>
    <scope>NUCLEOTIDE SEQUENCE [LARGE SCALE GENOMIC DNA]</scope>
    <source>
        <strain evidence="3 5">DSM 23186</strain>
    </source>
</reference>
<evidence type="ECO:0000256" key="2">
    <source>
        <dbReference type="ARBA" id="ARBA00023002"/>
    </source>
</evidence>
<accession>A0A345YP46</accession>
<dbReference type="RefSeq" id="WP_115413446.1">
    <property type="nucleotide sequence ID" value="NZ_CP031356.1"/>
</dbReference>
<evidence type="ECO:0000313" key="6">
    <source>
        <dbReference type="Proteomes" id="UP000282185"/>
    </source>
</evidence>
<dbReference type="SUPFAM" id="SSF51735">
    <property type="entry name" value="NAD(P)-binding Rossmann-fold domains"/>
    <property type="match status" value="1"/>
</dbReference>
<organism evidence="4 6">
    <name type="scientific">Brachybacterium saurashtrense</name>
    <dbReference type="NCBI Taxonomy" id="556288"/>
    <lineage>
        <taxon>Bacteria</taxon>
        <taxon>Bacillati</taxon>
        <taxon>Actinomycetota</taxon>
        <taxon>Actinomycetes</taxon>
        <taxon>Micrococcales</taxon>
        <taxon>Dermabacteraceae</taxon>
        <taxon>Brachybacterium</taxon>
    </lineage>
</organism>
<keyword evidence="2" id="KW-0560">Oxidoreductase</keyword>
<dbReference type="PANTHER" id="PTHR24320">
    <property type="entry name" value="RETINOL DEHYDROGENASE"/>
    <property type="match status" value="1"/>
</dbReference>
<dbReference type="AlphaFoldDB" id="A0A345YP46"/>
<name>A0A345YP46_9MICO</name>
<dbReference type="GO" id="GO:0016491">
    <property type="term" value="F:oxidoreductase activity"/>
    <property type="evidence" value="ECO:0007669"/>
    <property type="project" value="UniProtKB-KW"/>
</dbReference>
<dbReference type="Pfam" id="PF00106">
    <property type="entry name" value="adh_short"/>
    <property type="match status" value="1"/>
</dbReference>